<dbReference type="SUPFAM" id="SSF52058">
    <property type="entry name" value="L domain-like"/>
    <property type="match status" value="1"/>
</dbReference>
<reference evidence="1 2" key="1">
    <citation type="journal article" date="2019" name="Nat. Plants">
        <title>Stout camphor tree genome fills gaps in understanding of flowering plant genome evolution.</title>
        <authorList>
            <person name="Chaw S.M."/>
            <person name="Liu Y.C."/>
            <person name="Wu Y.W."/>
            <person name="Wang H.Y."/>
            <person name="Lin C.I."/>
            <person name="Wu C.S."/>
            <person name="Ke H.M."/>
            <person name="Chang L.Y."/>
            <person name="Hsu C.Y."/>
            <person name="Yang H.T."/>
            <person name="Sudianto E."/>
            <person name="Hsu M.H."/>
            <person name="Wu K.P."/>
            <person name="Wang L.N."/>
            <person name="Leebens-Mack J.H."/>
            <person name="Tsai I.J."/>
        </authorList>
    </citation>
    <scope>NUCLEOTIDE SEQUENCE [LARGE SCALE GENOMIC DNA]</scope>
    <source>
        <strain evidence="2">cv. Chaw 1501</strain>
        <tissue evidence="1">Young leaves</tissue>
    </source>
</reference>
<keyword evidence="1" id="KW-0808">Transferase</keyword>
<dbReference type="EMBL" id="QPKB01000010">
    <property type="protein sequence ID" value="RWR93262.1"/>
    <property type="molecule type" value="Genomic_DNA"/>
</dbReference>
<accession>A0A443PR80</accession>
<gene>
    <name evidence="1" type="ORF">CKAN_02250400</name>
</gene>
<dbReference type="PANTHER" id="PTHR48065">
    <property type="entry name" value="OS10G0469600 PROTEIN"/>
    <property type="match status" value="1"/>
</dbReference>
<dbReference type="Pfam" id="PF00560">
    <property type="entry name" value="LRR_1"/>
    <property type="match status" value="4"/>
</dbReference>
<dbReference type="STRING" id="337451.A0A443PR80"/>
<dbReference type="Proteomes" id="UP000283530">
    <property type="component" value="Unassembled WGS sequence"/>
</dbReference>
<dbReference type="InterPro" id="IPR032675">
    <property type="entry name" value="LRR_dom_sf"/>
</dbReference>
<proteinExistence type="predicted"/>
<keyword evidence="1" id="KW-0675">Receptor</keyword>
<organism evidence="1 2">
    <name type="scientific">Cinnamomum micranthum f. kanehirae</name>
    <dbReference type="NCBI Taxonomy" id="337451"/>
    <lineage>
        <taxon>Eukaryota</taxon>
        <taxon>Viridiplantae</taxon>
        <taxon>Streptophyta</taxon>
        <taxon>Embryophyta</taxon>
        <taxon>Tracheophyta</taxon>
        <taxon>Spermatophyta</taxon>
        <taxon>Magnoliopsida</taxon>
        <taxon>Magnoliidae</taxon>
        <taxon>Laurales</taxon>
        <taxon>Lauraceae</taxon>
        <taxon>Cinnamomum</taxon>
    </lineage>
</organism>
<evidence type="ECO:0000313" key="1">
    <source>
        <dbReference type="EMBL" id="RWR93262.1"/>
    </source>
</evidence>
<dbReference type="GO" id="GO:0016301">
    <property type="term" value="F:kinase activity"/>
    <property type="evidence" value="ECO:0007669"/>
    <property type="project" value="UniProtKB-KW"/>
</dbReference>
<comment type="caution">
    <text evidence="1">The sequence shown here is derived from an EMBL/GenBank/DDBJ whole genome shotgun (WGS) entry which is preliminary data.</text>
</comment>
<dbReference type="PRINTS" id="PR00019">
    <property type="entry name" value="LEURICHRPT"/>
</dbReference>
<name>A0A443PR80_9MAGN</name>
<dbReference type="PANTHER" id="PTHR48065:SF69">
    <property type="entry name" value="OS07G0466500 PROTEIN"/>
    <property type="match status" value="1"/>
</dbReference>
<keyword evidence="2" id="KW-1185">Reference proteome</keyword>
<evidence type="ECO:0000313" key="2">
    <source>
        <dbReference type="Proteomes" id="UP000283530"/>
    </source>
</evidence>
<dbReference type="Gene3D" id="3.80.10.10">
    <property type="entry name" value="Ribonuclease Inhibitor"/>
    <property type="match status" value="1"/>
</dbReference>
<dbReference type="OrthoDB" id="999747at2759"/>
<sequence length="195" mass="21812">MSILTGFGIFLHSSMCPNWISILILDLSRNNLIGQLPLCLEDFQALGILDLSYNNLDSMLTNIFHSPYLYWLQLSHNNLSELLPSSIEAYSSLLSLDFSGNWFSGSIPRWLGENVSKLVIKNPRSNMFQGNMPPQLSLLSSVHILDLANNRLSGKIPTSFGNFTSMAMTPWKHGRIVSLGDLSLWGICNSGYERD</sequence>
<protein>
    <submittedName>
        <fullName evidence="1">LRR receptor-like serine/threonine-protein kinase GSO1</fullName>
    </submittedName>
</protein>
<dbReference type="InterPro" id="IPR001611">
    <property type="entry name" value="Leu-rich_rpt"/>
</dbReference>
<keyword evidence="1" id="KW-0418">Kinase</keyword>
<dbReference type="AlphaFoldDB" id="A0A443PR80"/>